<evidence type="ECO:0000313" key="1">
    <source>
        <dbReference type="EMBL" id="MTH33060.1"/>
    </source>
</evidence>
<proteinExistence type="predicted"/>
<dbReference type="Proteomes" id="UP000442533">
    <property type="component" value="Unassembled WGS sequence"/>
</dbReference>
<gene>
    <name evidence="1" type="ORF">GL279_00410</name>
</gene>
<name>A0A844H0U3_9RHOB</name>
<dbReference type="EMBL" id="WMIF01000001">
    <property type="protein sequence ID" value="MTH33060.1"/>
    <property type="molecule type" value="Genomic_DNA"/>
</dbReference>
<accession>A0A844H0U3</accession>
<dbReference type="SUPFAM" id="SSF50923">
    <property type="entry name" value="Hemopexin-like domain"/>
    <property type="match status" value="1"/>
</dbReference>
<reference evidence="1 2" key="1">
    <citation type="submission" date="2019-11" db="EMBL/GenBank/DDBJ databases">
        <authorList>
            <person name="Dong K."/>
        </authorList>
    </citation>
    <scope>NUCLEOTIDE SEQUENCE [LARGE SCALE GENOMIC DNA]</scope>
    <source>
        <strain evidence="1 2">JCM 17370</strain>
    </source>
</reference>
<dbReference type="OrthoDB" id="7842371at2"/>
<organism evidence="1 2">
    <name type="scientific">Paracoccus limosus</name>
    <dbReference type="NCBI Taxonomy" id="913252"/>
    <lineage>
        <taxon>Bacteria</taxon>
        <taxon>Pseudomonadati</taxon>
        <taxon>Pseudomonadota</taxon>
        <taxon>Alphaproteobacteria</taxon>
        <taxon>Rhodobacterales</taxon>
        <taxon>Paracoccaceae</taxon>
        <taxon>Paracoccus</taxon>
    </lineage>
</organism>
<dbReference type="RefSeq" id="WP_155062628.1">
    <property type="nucleotide sequence ID" value="NZ_WMIF01000001.1"/>
</dbReference>
<evidence type="ECO:0000313" key="2">
    <source>
        <dbReference type="Proteomes" id="UP000442533"/>
    </source>
</evidence>
<dbReference type="AlphaFoldDB" id="A0A844H0U3"/>
<dbReference type="SUPFAM" id="SSF50969">
    <property type="entry name" value="YVTN repeat-like/Quinoprotein amine dehydrogenase"/>
    <property type="match status" value="1"/>
</dbReference>
<sequence length="440" mass="47710">MRFALVGQSGRDSDNPLGNTSRLVNIYAEKMTTGERALKSVLGMDPHVQLNGVLIRAMGVVDGVTYAILGGRLWRIRENGSASPLGQVTTGHASLSGNNGAVCIQAGTRYFVYDSGMSEPATGAFSAFGSVEYIDNYTVLTEAGGRMFQWSDLADPKTLPGLNFSTADANDDKLVRAFALDGRLYLFKEHSTEIWYNTGASGAEAFQRVAGGVKGTGLKAHNLICRFDDGAFMVGSDNRASLIAGGQFQPISTPAVETAIRESLPVACLVYSDEGHTFLCIVLRDAPAWCYDLAMGEWHERAEGEAGPWNVAASARLGDEWAIGRDSGEIAVLRRTNSDGGRPLIRELTTPTLRMDGARTVLREFEVFPSSGFRNGSISLRLSRDGGATWTPDKTRILTRGEFDDRAIWRNLGMGRALTAKLRWSDPYDLCLSENARIAT</sequence>
<protein>
    <submittedName>
        <fullName evidence="1">Uncharacterized protein</fullName>
    </submittedName>
</protein>
<comment type="caution">
    <text evidence="1">The sequence shown here is derived from an EMBL/GenBank/DDBJ whole genome shotgun (WGS) entry which is preliminary data.</text>
</comment>
<dbReference type="InterPro" id="IPR011044">
    <property type="entry name" value="Quino_amine_DH_bsu"/>
</dbReference>
<dbReference type="InterPro" id="IPR036375">
    <property type="entry name" value="Hemopexin-like_dom_sf"/>
</dbReference>
<keyword evidence="2" id="KW-1185">Reference proteome</keyword>